<evidence type="ECO:0000313" key="3">
    <source>
        <dbReference type="Proteomes" id="UP000505306"/>
    </source>
</evidence>
<reference evidence="2 3" key="1">
    <citation type="submission" date="2020-02" db="EMBL/GenBank/DDBJ databases">
        <title>Complete genome sequence of Flavobacteriaceae bacterium.</title>
        <authorList>
            <person name="Kim S.-J."/>
            <person name="Kim Y.-S."/>
            <person name="Kim K.-H."/>
        </authorList>
    </citation>
    <scope>NUCLEOTIDE SEQUENCE [LARGE SCALE GENOMIC DNA]</scope>
    <source>
        <strain evidence="2 3">RR4-40</strain>
    </source>
</reference>
<dbReference type="KEGG" id="mgel:G5B37_02545"/>
<accession>A0A6G6GIV5</accession>
<dbReference type="Proteomes" id="UP000505306">
    <property type="component" value="Chromosome"/>
</dbReference>
<sequence length="189" mass="21656">MKFLLSLFILCSSLIGLAQTEDCSYKIQIDTDEETFKLTNEELTEFLVGRDRNVFIYFSLMREDAVKSLVMQVSVNAKEIPPILCFNKDSRVSFKLEDGSFASLRYLGEVTCGRQVENSETLNNSTSEAAFLLDDASEKRLLQSKITSMRITTMKTNFDVTFQDVLSNAQIENPIYPKEFFLKYLKCLE</sequence>
<name>A0A6G6GIV5_9FLAO</name>
<proteinExistence type="predicted"/>
<protein>
    <submittedName>
        <fullName evidence="2">Uncharacterized protein</fullName>
    </submittedName>
</protein>
<keyword evidence="3" id="KW-1185">Reference proteome</keyword>
<keyword evidence="1" id="KW-0732">Signal</keyword>
<dbReference type="AlphaFoldDB" id="A0A6G6GIV5"/>
<feature type="chain" id="PRO_5026184570" evidence="1">
    <location>
        <begin position="19"/>
        <end position="189"/>
    </location>
</feature>
<gene>
    <name evidence="2" type="ORF">G5B37_02545</name>
</gene>
<evidence type="ECO:0000256" key="1">
    <source>
        <dbReference type="SAM" id="SignalP"/>
    </source>
</evidence>
<dbReference type="EMBL" id="CP049057">
    <property type="protein sequence ID" value="QIE58478.1"/>
    <property type="molecule type" value="Genomic_DNA"/>
</dbReference>
<organism evidence="2 3">
    <name type="scientific">Rasiella rasia</name>
    <dbReference type="NCBI Taxonomy" id="2744027"/>
    <lineage>
        <taxon>Bacteria</taxon>
        <taxon>Pseudomonadati</taxon>
        <taxon>Bacteroidota</taxon>
        <taxon>Flavobacteriia</taxon>
        <taxon>Flavobacteriales</taxon>
        <taxon>Flavobacteriaceae</taxon>
        <taxon>Rasiella</taxon>
    </lineage>
</organism>
<evidence type="ECO:0000313" key="2">
    <source>
        <dbReference type="EMBL" id="QIE58478.1"/>
    </source>
</evidence>
<feature type="signal peptide" evidence="1">
    <location>
        <begin position="1"/>
        <end position="18"/>
    </location>
</feature>
<dbReference type="RefSeq" id="WP_164678485.1">
    <property type="nucleotide sequence ID" value="NZ_CP049057.1"/>
</dbReference>